<dbReference type="SUPFAM" id="SSF51445">
    <property type="entry name" value="(Trans)glycosidases"/>
    <property type="match status" value="1"/>
</dbReference>
<dbReference type="InterPro" id="IPR013785">
    <property type="entry name" value="Aldolase_TIM"/>
</dbReference>
<evidence type="ECO:0000313" key="4">
    <source>
        <dbReference type="WBParaSite" id="ACRNAN_scaffold23338.g17493.t1"/>
    </source>
</evidence>
<keyword evidence="2" id="KW-0326">Glycosidase</keyword>
<dbReference type="WBParaSite" id="ACRNAN_scaffold23338.g17493.t1">
    <property type="protein sequence ID" value="ACRNAN_scaffold23338.g17493.t1"/>
    <property type="gene ID" value="ACRNAN_scaffold23338.g17493"/>
</dbReference>
<sequence>MNVKDEITMMPYVIDDLWITEASGQERYWLCSKKIAIFVPDWVPLWHAIQNNSLTLQSQVVNTNENLQAQINSPYLSFPPASLLDFLEYEIWVVKDDRQSFSSFYQTTAKNLLKTPLGTIDPLLIEKPIWTTWARYFRTINESYLLEFADEIVSNGFPIAQLELDDSWTTHYGDYQVYRGLSSLYPSCLSEEDEYRLNRCDSNPSIDIQRDQETIRAKA</sequence>
<evidence type="ECO:0000256" key="1">
    <source>
        <dbReference type="ARBA" id="ARBA00022801"/>
    </source>
</evidence>
<reference evidence="4" key="1">
    <citation type="submission" date="2022-11" db="UniProtKB">
        <authorList>
            <consortium name="WormBaseParasite"/>
        </authorList>
    </citation>
    <scope>IDENTIFICATION</scope>
</reference>
<dbReference type="PANTHER" id="PTHR43053">
    <property type="entry name" value="GLYCOSIDASE FAMILY 31"/>
    <property type="match status" value="1"/>
</dbReference>
<organism evidence="3 4">
    <name type="scientific">Acrobeloides nanus</name>
    <dbReference type="NCBI Taxonomy" id="290746"/>
    <lineage>
        <taxon>Eukaryota</taxon>
        <taxon>Metazoa</taxon>
        <taxon>Ecdysozoa</taxon>
        <taxon>Nematoda</taxon>
        <taxon>Chromadorea</taxon>
        <taxon>Rhabditida</taxon>
        <taxon>Tylenchina</taxon>
        <taxon>Cephalobomorpha</taxon>
        <taxon>Cephaloboidea</taxon>
        <taxon>Cephalobidae</taxon>
        <taxon>Acrobeloides</taxon>
    </lineage>
</organism>
<dbReference type="GO" id="GO:0004557">
    <property type="term" value="F:alpha-galactosidase activity"/>
    <property type="evidence" value="ECO:0007669"/>
    <property type="project" value="UniProtKB-ARBA"/>
</dbReference>
<dbReference type="Proteomes" id="UP000887540">
    <property type="component" value="Unplaced"/>
</dbReference>
<dbReference type="AlphaFoldDB" id="A0A914DER6"/>
<dbReference type="InterPro" id="IPR017853">
    <property type="entry name" value="GH"/>
</dbReference>
<keyword evidence="3" id="KW-1185">Reference proteome</keyword>
<dbReference type="InterPro" id="IPR050985">
    <property type="entry name" value="Alpha-glycosidase_related"/>
</dbReference>
<evidence type="ECO:0000313" key="3">
    <source>
        <dbReference type="Proteomes" id="UP000887540"/>
    </source>
</evidence>
<protein>
    <submittedName>
        <fullName evidence="4">Uncharacterized protein</fullName>
    </submittedName>
</protein>
<keyword evidence="1" id="KW-0378">Hydrolase</keyword>
<name>A0A914DER6_9BILA</name>
<evidence type="ECO:0000256" key="2">
    <source>
        <dbReference type="ARBA" id="ARBA00023295"/>
    </source>
</evidence>
<proteinExistence type="predicted"/>
<dbReference type="Gene3D" id="3.20.20.70">
    <property type="entry name" value="Aldolase class I"/>
    <property type="match status" value="1"/>
</dbReference>
<dbReference type="PANTHER" id="PTHR43053:SF4">
    <property type="entry name" value="MYOGENESIS-REGULATING GLYCOSIDASE"/>
    <property type="match status" value="1"/>
</dbReference>
<accession>A0A914DER6</accession>